<evidence type="ECO:0000256" key="4">
    <source>
        <dbReference type="PROSITE-ProRule" id="PRU00335"/>
    </source>
</evidence>
<evidence type="ECO:0000313" key="7">
    <source>
        <dbReference type="EMBL" id="GLZ80060.1"/>
    </source>
</evidence>
<organism evidence="7 8">
    <name type="scientific">Actinorhabdospora filicis</name>
    <dbReference type="NCBI Taxonomy" id="1785913"/>
    <lineage>
        <taxon>Bacteria</taxon>
        <taxon>Bacillati</taxon>
        <taxon>Actinomycetota</taxon>
        <taxon>Actinomycetes</taxon>
        <taxon>Micromonosporales</taxon>
        <taxon>Micromonosporaceae</taxon>
        <taxon>Actinorhabdospora</taxon>
    </lineage>
</organism>
<evidence type="ECO:0000256" key="2">
    <source>
        <dbReference type="ARBA" id="ARBA00023125"/>
    </source>
</evidence>
<comment type="caution">
    <text evidence="7">The sequence shown here is derived from an EMBL/GenBank/DDBJ whole genome shotgun (WGS) entry which is preliminary data.</text>
</comment>
<evidence type="ECO:0000256" key="5">
    <source>
        <dbReference type="SAM" id="MobiDB-lite"/>
    </source>
</evidence>
<name>A0A9W6WCR4_9ACTN</name>
<keyword evidence="2 4" id="KW-0238">DNA-binding</keyword>
<feature type="domain" description="HTH tetR-type" evidence="6">
    <location>
        <begin position="14"/>
        <end position="73"/>
    </location>
</feature>
<dbReference type="InterPro" id="IPR009057">
    <property type="entry name" value="Homeodomain-like_sf"/>
</dbReference>
<dbReference type="AlphaFoldDB" id="A0A9W6WCR4"/>
<evidence type="ECO:0000256" key="3">
    <source>
        <dbReference type="ARBA" id="ARBA00023163"/>
    </source>
</evidence>
<dbReference type="SUPFAM" id="SSF46689">
    <property type="entry name" value="Homeodomain-like"/>
    <property type="match status" value="1"/>
</dbReference>
<protein>
    <submittedName>
        <fullName evidence="7">TetR family transcriptional regulator</fullName>
    </submittedName>
</protein>
<dbReference type="RefSeq" id="WP_285665184.1">
    <property type="nucleotide sequence ID" value="NZ_BSTX01000003.1"/>
</dbReference>
<keyword evidence="8" id="KW-1185">Reference proteome</keyword>
<keyword evidence="1" id="KW-0805">Transcription regulation</keyword>
<dbReference type="GO" id="GO:0000976">
    <property type="term" value="F:transcription cis-regulatory region binding"/>
    <property type="evidence" value="ECO:0007669"/>
    <property type="project" value="TreeGrafter"/>
</dbReference>
<dbReference type="InterPro" id="IPR050109">
    <property type="entry name" value="HTH-type_TetR-like_transc_reg"/>
</dbReference>
<proteinExistence type="predicted"/>
<gene>
    <name evidence="7" type="ORF">Afil01_48670</name>
</gene>
<evidence type="ECO:0000256" key="1">
    <source>
        <dbReference type="ARBA" id="ARBA00023015"/>
    </source>
</evidence>
<sequence>MTDTRKRAPGMSPGERRKMIVDAALPLIAEHGAAVTTASIARAAGIGEATVFRAFADKDELVRACLARAFSPEHVLAEIAAIPLDQPLADRLAEAADCMRAYLERMGVLIGALQATGGGPRPEPGERDGAGREESVRRTIEALAGLFEPEREQLRLPPEQLAELFTRLSFARPLPSGVSGPDIATVVDVFLNGARK</sequence>
<dbReference type="Proteomes" id="UP001165079">
    <property type="component" value="Unassembled WGS sequence"/>
</dbReference>
<dbReference type="PROSITE" id="PS50977">
    <property type="entry name" value="HTH_TETR_2"/>
    <property type="match status" value="1"/>
</dbReference>
<feature type="compositionally biased region" description="Basic and acidic residues" evidence="5">
    <location>
        <begin position="123"/>
        <end position="134"/>
    </location>
</feature>
<evidence type="ECO:0000259" key="6">
    <source>
        <dbReference type="PROSITE" id="PS50977"/>
    </source>
</evidence>
<feature type="DNA-binding region" description="H-T-H motif" evidence="4">
    <location>
        <begin position="36"/>
        <end position="55"/>
    </location>
</feature>
<feature type="region of interest" description="Disordered" evidence="5">
    <location>
        <begin position="114"/>
        <end position="134"/>
    </location>
</feature>
<accession>A0A9W6WCR4</accession>
<dbReference type="PRINTS" id="PR00455">
    <property type="entry name" value="HTHTETR"/>
</dbReference>
<dbReference type="PANTHER" id="PTHR30055">
    <property type="entry name" value="HTH-TYPE TRANSCRIPTIONAL REGULATOR RUTR"/>
    <property type="match status" value="1"/>
</dbReference>
<dbReference type="Gene3D" id="1.10.357.10">
    <property type="entry name" value="Tetracycline Repressor, domain 2"/>
    <property type="match status" value="1"/>
</dbReference>
<evidence type="ECO:0000313" key="8">
    <source>
        <dbReference type="Proteomes" id="UP001165079"/>
    </source>
</evidence>
<keyword evidence="3" id="KW-0804">Transcription</keyword>
<dbReference type="GO" id="GO:0003700">
    <property type="term" value="F:DNA-binding transcription factor activity"/>
    <property type="evidence" value="ECO:0007669"/>
    <property type="project" value="TreeGrafter"/>
</dbReference>
<dbReference type="Pfam" id="PF00440">
    <property type="entry name" value="TetR_N"/>
    <property type="match status" value="1"/>
</dbReference>
<dbReference type="EMBL" id="BSTX01000003">
    <property type="protein sequence ID" value="GLZ80060.1"/>
    <property type="molecule type" value="Genomic_DNA"/>
</dbReference>
<dbReference type="PANTHER" id="PTHR30055:SF234">
    <property type="entry name" value="HTH-TYPE TRANSCRIPTIONAL REGULATOR BETI"/>
    <property type="match status" value="1"/>
</dbReference>
<reference evidence="7" key="1">
    <citation type="submission" date="2023-03" db="EMBL/GenBank/DDBJ databases">
        <title>Actinorhabdospora filicis NBRC 111898.</title>
        <authorList>
            <person name="Ichikawa N."/>
            <person name="Sato H."/>
            <person name="Tonouchi N."/>
        </authorList>
    </citation>
    <scope>NUCLEOTIDE SEQUENCE</scope>
    <source>
        <strain evidence="7">NBRC 111898</strain>
    </source>
</reference>
<dbReference type="InterPro" id="IPR001647">
    <property type="entry name" value="HTH_TetR"/>
</dbReference>